<protein>
    <recommendedName>
        <fullName evidence="5">TFIIS N-terminal domain-containing protein</fullName>
    </recommendedName>
</protein>
<dbReference type="GO" id="GO:0016973">
    <property type="term" value="P:poly(A)+ mRNA export from nucleus"/>
    <property type="evidence" value="ECO:0007669"/>
    <property type="project" value="TreeGrafter"/>
</dbReference>
<dbReference type="InParanoid" id="A0A1Y1U9H2"/>
<comment type="similarity">
    <text evidence="2">Belongs to the IWS1 family.</text>
</comment>
<dbReference type="PANTHER" id="PTHR46010">
    <property type="entry name" value="PROTEIN IWS1 HOMOLOG"/>
    <property type="match status" value="1"/>
</dbReference>
<comment type="function">
    <text evidence="1">Transcription factor involved in RNA polymerase II transcription regulation. May function in both SPT15/TBP post-recruitment and recruitment steps of transcription.</text>
</comment>
<evidence type="ECO:0000259" key="5">
    <source>
        <dbReference type="PROSITE" id="PS51319"/>
    </source>
</evidence>
<evidence type="ECO:0000313" key="6">
    <source>
        <dbReference type="EMBL" id="ORX34156.1"/>
    </source>
</evidence>
<accession>A0A1Y1U9H2</accession>
<feature type="compositionally biased region" description="Basic residues" evidence="4">
    <location>
        <begin position="157"/>
        <end position="171"/>
    </location>
</feature>
<dbReference type="Proteomes" id="UP000193218">
    <property type="component" value="Unassembled WGS sequence"/>
</dbReference>
<dbReference type="OrthoDB" id="21124at2759"/>
<evidence type="ECO:0000256" key="1">
    <source>
        <dbReference type="ARBA" id="ARBA00037349"/>
    </source>
</evidence>
<dbReference type="GO" id="GO:0005634">
    <property type="term" value="C:nucleus"/>
    <property type="evidence" value="ECO:0007669"/>
    <property type="project" value="UniProtKB-SubCell"/>
</dbReference>
<feature type="compositionally biased region" description="Acidic residues" evidence="4">
    <location>
        <begin position="83"/>
        <end position="103"/>
    </location>
</feature>
<evidence type="ECO:0000256" key="2">
    <source>
        <dbReference type="ARBA" id="ARBA00037992"/>
    </source>
</evidence>
<dbReference type="PANTHER" id="PTHR46010:SF1">
    <property type="entry name" value="PROTEIN IWS1 HOMOLOG"/>
    <property type="match status" value="1"/>
</dbReference>
<keyword evidence="7" id="KW-1185">Reference proteome</keyword>
<proteinExistence type="inferred from homology"/>
<comment type="subcellular location">
    <subcellularLocation>
        <location evidence="3">Nucleus</location>
    </subcellularLocation>
</comment>
<dbReference type="EMBL" id="NBSH01000015">
    <property type="protein sequence ID" value="ORX34156.1"/>
    <property type="molecule type" value="Genomic_DNA"/>
</dbReference>
<dbReference type="Gene3D" id="1.20.930.10">
    <property type="entry name" value="Conserved domain common to transcription factors TFIIS, elongin A, CRSP70"/>
    <property type="match status" value="1"/>
</dbReference>
<evidence type="ECO:0000256" key="4">
    <source>
        <dbReference type="SAM" id="MobiDB-lite"/>
    </source>
</evidence>
<feature type="region of interest" description="Disordered" evidence="4">
    <location>
        <begin position="1"/>
        <end position="188"/>
    </location>
</feature>
<feature type="compositionally biased region" description="Basic and acidic residues" evidence="4">
    <location>
        <begin position="28"/>
        <end position="39"/>
    </location>
</feature>
<feature type="compositionally biased region" description="Basic and acidic residues" evidence="4">
    <location>
        <begin position="142"/>
        <end position="156"/>
    </location>
</feature>
<dbReference type="InterPro" id="IPR051037">
    <property type="entry name" value="RNAPII_TF_IWS1"/>
</dbReference>
<comment type="caution">
    <text evidence="6">The sequence shown here is derived from an EMBL/GenBank/DDBJ whole genome shotgun (WGS) entry which is preliminary data.</text>
</comment>
<dbReference type="RefSeq" id="XP_021868434.1">
    <property type="nucleotide sequence ID" value="XM_022016944.1"/>
</dbReference>
<dbReference type="InterPro" id="IPR035441">
    <property type="entry name" value="TFIIS/LEDGF_dom_sf"/>
</dbReference>
<evidence type="ECO:0000256" key="3">
    <source>
        <dbReference type="PROSITE-ProRule" id="PRU00649"/>
    </source>
</evidence>
<feature type="domain" description="TFIIS N-terminal" evidence="5">
    <location>
        <begin position="288"/>
        <end position="366"/>
    </location>
</feature>
<name>A0A1Y1U9H2_9TREE</name>
<sequence length="480" mass="53594">MSSPGAGSHASDEELPETQALTETQAARYDDIFGGKDDSDLSDLDEDENEPVRQPARRAFPPREPEARAGGSSSPRRAAEKDAGDDDEDQDDEDDVDDADEGDAYVPGTAAQQAKIPKFKKKARTGGNRASGGGDDDEEEEARAGSGDEHIEEERIRKKRRKEKKEKRRARTEREINEEEDVEESGPVYDEATQRRMALEERIDNIGKKGTKVVRRKRKGDDEDIVDTYHDDVCARLYERMKQAADRDAASNAAKQPATAKLAMLDEVMGILRNVSLWQAIVDNRVLEGVREWLEPIHPSGALPAVGIQKAIFEVLPKMDLDTATLKECQLGPIVLFYSKTKRVSPAINRQADSLVSAWSRPLIKRPANYRSQQMDTGNADGILTPRGDGLADEMDIDGDDLPAPAPQPVKRKKFDALQAVQENRGRKGARVLINRDIQYTVAPVSRQTHHAEDIQHVSRIQMDNQKFNKFARKLQKRAK</sequence>
<evidence type="ECO:0000313" key="7">
    <source>
        <dbReference type="Proteomes" id="UP000193218"/>
    </source>
</evidence>
<organism evidence="6 7">
    <name type="scientific">Kockovaella imperatae</name>
    <dbReference type="NCBI Taxonomy" id="4999"/>
    <lineage>
        <taxon>Eukaryota</taxon>
        <taxon>Fungi</taxon>
        <taxon>Dikarya</taxon>
        <taxon>Basidiomycota</taxon>
        <taxon>Agaricomycotina</taxon>
        <taxon>Tremellomycetes</taxon>
        <taxon>Tremellales</taxon>
        <taxon>Cuniculitremaceae</taxon>
        <taxon>Kockovaella</taxon>
    </lineage>
</organism>
<dbReference type="AlphaFoldDB" id="A0A1Y1U9H2"/>
<gene>
    <name evidence="6" type="ORF">BD324DRAFT_636877</name>
</gene>
<dbReference type="PROSITE" id="PS51319">
    <property type="entry name" value="TFIIS_N"/>
    <property type="match status" value="1"/>
</dbReference>
<dbReference type="Pfam" id="PF08711">
    <property type="entry name" value="Med26"/>
    <property type="match status" value="1"/>
</dbReference>
<reference evidence="6 7" key="1">
    <citation type="submission" date="2017-03" db="EMBL/GenBank/DDBJ databases">
        <title>Widespread Adenine N6-methylation of Active Genes in Fungi.</title>
        <authorList>
            <consortium name="DOE Joint Genome Institute"/>
            <person name="Mondo S.J."/>
            <person name="Dannebaum R.O."/>
            <person name="Kuo R.C."/>
            <person name="Louie K.B."/>
            <person name="Bewick A.J."/>
            <person name="Labutti K."/>
            <person name="Haridas S."/>
            <person name="Kuo A."/>
            <person name="Salamov A."/>
            <person name="Ahrendt S.R."/>
            <person name="Lau R."/>
            <person name="Bowen B.P."/>
            <person name="Lipzen A."/>
            <person name="Sullivan W."/>
            <person name="Andreopoulos W.B."/>
            <person name="Clum A."/>
            <person name="Lindquist E."/>
            <person name="Daum C."/>
            <person name="Northen T.R."/>
            <person name="Ramamoorthy G."/>
            <person name="Schmitz R.J."/>
            <person name="Gryganskyi A."/>
            <person name="Culley D."/>
            <person name="Magnuson J."/>
            <person name="James T.Y."/>
            <person name="O'Malley M.A."/>
            <person name="Stajich J.E."/>
            <person name="Spatafora J.W."/>
            <person name="Visel A."/>
            <person name="Grigoriev I.V."/>
        </authorList>
    </citation>
    <scope>NUCLEOTIDE SEQUENCE [LARGE SCALE GENOMIC DNA]</scope>
    <source>
        <strain evidence="6 7">NRRL Y-17943</strain>
    </source>
</reference>
<dbReference type="STRING" id="4999.A0A1Y1U9H2"/>
<dbReference type="InterPro" id="IPR017923">
    <property type="entry name" value="TFIIS_N"/>
</dbReference>
<keyword evidence="3" id="KW-0539">Nucleus</keyword>
<feature type="compositionally biased region" description="Acidic residues" evidence="4">
    <location>
        <begin position="40"/>
        <end position="49"/>
    </location>
</feature>
<dbReference type="GeneID" id="33558753"/>